<dbReference type="GeneID" id="26842767"/>
<evidence type="ECO:0000313" key="3">
    <source>
        <dbReference type="Proteomes" id="UP000054251"/>
    </source>
</evidence>
<feature type="transmembrane region" description="Helical" evidence="1">
    <location>
        <begin position="55"/>
        <end position="74"/>
    </location>
</feature>
<organism evidence="2 3">
    <name type="scientific">Debaryomyces fabryi</name>
    <dbReference type="NCBI Taxonomy" id="58627"/>
    <lineage>
        <taxon>Eukaryota</taxon>
        <taxon>Fungi</taxon>
        <taxon>Dikarya</taxon>
        <taxon>Ascomycota</taxon>
        <taxon>Saccharomycotina</taxon>
        <taxon>Pichiomycetes</taxon>
        <taxon>Debaryomycetaceae</taxon>
        <taxon>Debaryomyces</taxon>
    </lineage>
</organism>
<keyword evidence="1" id="KW-0472">Membrane</keyword>
<reference evidence="2 3" key="1">
    <citation type="submission" date="2015-11" db="EMBL/GenBank/DDBJ databases">
        <title>The genome of Debaryomyces fabryi.</title>
        <authorList>
            <person name="Tafer H."/>
            <person name="Lopandic K."/>
        </authorList>
    </citation>
    <scope>NUCLEOTIDE SEQUENCE [LARGE SCALE GENOMIC DNA]</scope>
    <source>
        <strain evidence="2 3">CBS 789</strain>
    </source>
</reference>
<dbReference type="OrthoDB" id="10569497at2759"/>
<gene>
    <name evidence="2" type="ORF">AC631_05758</name>
</gene>
<dbReference type="Proteomes" id="UP000054251">
    <property type="component" value="Unassembled WGS sequence"/>
</dbReference>
<evidence type="ECO:0000256" key="1">
    <source>
        <dbReference type="SAM" id="Phobius"/>
    </source>
</evidence>
<keyword evidence="1" id="KW-0812">Transmembrane</keyword>
<dbReference type="EMBL" id="LMYN01000272">
    <property type="protein sequence ID" value="KRZ98479.1"/>
    <property type="molecule type" value="Genomic_DNA"/>
</dbReference>
<keyword evidence="3" id="KW-1185">Reference proteome</keyword>
<keyword evidence="1" id="KW-1133">Transmembrane helix</keyword>
<accession>A0A0V1PQP2</accession>
<dbReference type="AlphaFoldDB" id="A0A0V1PQP2"/>
<name>A0A0V1PQP2_9ASCO</name>
<comment type="caution">
    <text evidence="2">The sequence shown here is derived from an EMBL/GenBank/DDBJ whole genome shotgun (WGS) entry which is preliminary data.</text>
</comment>
<sequence length="86" mass="9828">MSNLTYNSNTNNSENTEKYENLVKPNLNIEEVPISLFKDHPNIESTGSEFQLLDLLHTVILIMTIIILIMVLNIHAAASWKINQYV</sequence>
<proteinExistence type="predicted"/>
<evidence type="ECO:0000313" key="2">
    <source>
        <dbReference type="EMBL" id="KRZ98479.1"/>
    </source>
</evidence>
<dbReference type="RefSeq" id="XP_015464582.1">
    <property type="nucleotide sequence ID" value="XM_015614587.1"/>
</dbReference>
<protein>
    <submittedName>
        <fullName evidence="2">Uncharacterized protein</fullName>
    </submittedName>
</protein>